<evidence type="ECO:0000313" key="1">
    <source>
        <dbReference type="EMBL" id="KAH9329102.1"/>
    </source>
</evidence>
<reference evidence="1 2" key="1">
    <citation type="journal article" date="2021" name="Nat. Plants">
        <title>The Taxus genome provides insights into paclitaxel biosynthesis.</title>
        <authorList>
            <person name="Xiong X."/>
            <person name="Gou J."/>
            <person name="Liao Q."/>
            <person name="Li Y."/>
            <person name="Zhou Q."/>
            <person name="Bi G."/>
            <person name="Li C."/>
            <person name="Du R."/>
            <person name="Wang X."/>
            <person name="Sun T."/>
            <person name="Guo L."/>
            <person name="Liang H."/>
            <person name="Lu P."/>
            <person name="Wu Y."/>
            <person name="Zhang Z."/>
            <person name="Ro D.K."/>
            <person name="Shang Y."/>
            <person name="Huang S."/>
            <person name="Yan J."/>
        </authorList>
    </citation>
    <scope>NUCLEOTIDE SEQUENCE [LARGE SCALE GENOMIC DNA]</scope>
    <source>
        <strain evidence="1">Ta-2019</strain>
    </source>
</reference>
<protein>
    <submittedName>
        <fullName evidence="1">Uncharacterized protein</fullName>
    </submittedName>
</protein>
<sequence length="154" mass="17187">MDCSERDLGLSFDYNYGSDVISQNALLASLEFHVENFDASDEEEDLKNLAGKEELIKKLMKSLEVEISSPECLIWEMAADSVSNSCWLQSDSAVSMSSSTSTVSDPYSLNLGNECRCSRHDEDDEGMFGFLQHGLVEIPDFHGSDIRDQDDILE</sequence>
<dbReference type="EMBL" id="JAHRHJ020000001">
    <property type="protein sequence ID" value="KAH9329102.1"/>
    <property type="molecule type" value="Genomic_DNA"/>
</dbReference>
<evidence type="ECO:0000313" key="2">
    <source>
        <dbReference type="Proteomes" id="UP000824469"/>
    </source>
</evidence>
<name>A0AA38GWY5_TAXCH</name>
<gene>
    <name evidence="1" type="ORF">KI387_001210</name>
</gene>
<feature type="non-terminal residue" evidence="1">
    <location>
        <position position="154"/>
    </location>
</feature>
<dbReference type="AlphaFoldDB" id="A0AA38GWY5"/>
<keyword evidence="2" id="KW-1185">Reference proteome</keyword>
<accession>A0AA38GWY5</accession>
<dbReference type="Proteomes" id="UP000824469">
    <property type="component" value="Unassembled WGS sequence"/>
</dbReference>
<proteinExistence type="predicted"/>
<organism evidence="1 2">
    <name type="scientific">Taxus chinensis</name>
    <name type="common">Chinese yew</name>
    <name type="synonym">Taxus wallichiana var. chinensis</name>
    <dbReference type="NCBI Taxonomy" id="29808"/>
    <lineage>
        <taxon>Eukaryota</taxon>
        <taxon>Viridiplantae</taxon>
        <taxon>Streptophyta</taxon>
        <taxon>Embryophyta</taxon>
        <taxon>Tracheophyta</taxon>
        <taxon>Spermatophyta</taxon>
        <taxon>Pinopsida</taxon>
        <taxon>Pinidae</taxon>
        <taxon>Conifers II</taxon>
        <taxon>Cupressales</taxon>
        <taxon>Taxaceae</taxon>
        <taxon>Taxus</taxon>
    </lineage>
</organism>
<comment type="caution">
    <text evidence="1">The sequence shown here is derived from an EMBL/GenBank/DDBJ whole genome shotgun (WGS) entry which is preliminary data.</text>
</comment>